<keyword evidence="2" id="KW-1185">Reference proteome</keyword>
<dbReference type="AlphaFoldDB" id="A0AAD9KR66"/>
<evidence type="ECO:0000313" key="1">
    <source>
        <dbReference type="EMBL" id="KAK2176149.1"/>
    </source>
</evidence>
<dbReference type="EMBL" id="JAODUO010000679">
    <property type="protein sequence ID" value="KAK2176149.1"/>
    <property type="molecule type" value="Genomic_DNA"/>
</dbReference>
<proteinExistence type="predicted"/>
<reference evidence="1" key="1">
    <citation type="journal article" date="2023" name="Mol. Biol. Evol.">
        <title>Third-Generation Sequencing Reveals the Adaptive Role of the Epigenome in Three Deep-Sea Polychaetes.</title>
        <authorList>
            <person name="Perez M."/>
            <person name="Aroh O."/>
            <person name="Sun Y."/>
            <person name="Lan Y."/>
            <person name="Juniper S.K."/>
            <person name="Young C.R."/>
            <person name="Angers B."/>
            <person name="Qian P.Y."/>
        </authorList>
    </citation>
    <scope>NUCLEOTIDE SEQUENCE</scope>
    <source>
        <strain evidence="1">R07B-5</strain>
    </source>
</reference>
<protein>
    <submittedName>
        <fullName evidence="1">Uncharacterized protein</fullName>
    </submittedName>
</protein>
<sequence length="68" mass="7873">MCDCQGDCLLISYDVKYSDLSCRLIFHNSFKMCGQGVCYCNLCKEIVILYNVRRTNDIWENTGLLHLS</sequence>
<evidence type="ECO:0000313" key="2">
    <source>
        <dbReference type="Proteomes" id="UP001209878"/>
    </source>
</evidence>
<dbReference type="Proteomes" id="UP001209878">
    <property type="component" value="Unassembled WGS sequence"/>
</dbReference>
<accession>A0AAD9KR66</accession>
<comment type="caution">
    <text evidence="1">The sequence shown here is derived from an EMBL/GenBank/DDBJ whole genome shotgun (WGS) entry which is preliminary data.</text>
</comment>
<organism evidence="1 2">
    <name type="scientific">Ridgeia piscesae</name>
    <name type="common">Tubeworm</name>
    <dbReference type="NCBI Taxonomy" id="27915"/>
    <lineage>
        <taxon>Eukaryota</taxon>
        <taxon>Metazoa</taxon>
        <taxon>Spiralia</taxon>
        <taxon>Lophotrochozoa</taxon>
        <taxon>Annelida</taxon>
        <taxon>Polychaeta</taxon>
        <taxon>Sedentaria</taxon>
        <taxon>Canalipalpata</taxon>
        <taxon>Sabellida</taxon>
        <taxon>Siboglinidae</taxon>
        <taxon>Ridgeia</taxon>
    </lineage>
</organism>
<name>A0AAD9KR66_RIDPI</name>
<gene>
    <name evidence="1" type="ORF">NP493_679g01027</name>
</gene>